<feature type="region of interest" description="Disordered" evidence="1">
    <location>
        <begin position="89"/>
        <end position="108"/>
    </location>
</feature>
<evidence type="ECO:0000313" key="3">
    <source>
        <dbReference type="Proteomes" id="UP000622552"/>
    </source>
</evidence>
<name>A0A8J7GH84_9ACTN</name>
<dbReference type="Proteomes" id="UP000622552">
    <property type="component" value="Unassembled WGS sequence"/>
</dbReference>
<comment type="caution">
    <text evidence="2">The sequence shown here is derived from an EMBL/GenBank/DDBJ whole genome shotgun (WGS) entry which is preliminary data.</text>
</comment>
<feature type="compositionally biased region" description="Pro residues" evidence="1">
    <location>
        <begin position="63"/>
        <end position="77"/>
    </location>
</feature>
<evidence type="ECO:0000256" key="1">
    <source>
        <dbReference type="SAM" id="MobiDB-lite"/>
    </source>
</evidence>
<keyword evidence="3" id="KW-1185">Reference proteome</keyword>
<accession>A0A8J7GH84</accession>
<sequence length="108" mass="11159">MILPKVLVAGFAAIVAGSAGVGIANQPPRTAPAASPCDSIVQGDRSRYDFLHELALCRDRNPQPGPSPDVSPQPAPTIPGACVVVSRPTTDAQRATTPTCRPSFLGNK</sequence>
<organism evidence="2 3">
    <name type="scientific">Longispora fulva</name>
    <dbReference type="NCBI Taxonomy" id="619741"/>
    <lineage>
        <taxon>Bacteria</taxon>
        <taxon>Bacillati</taxon>
        <taxon>Actinomycetota</taxon>
        <taxon>Actinomycetes</taxon>
        <taxon>Micromonosporales</taxon>
        <taxon>Micromonosporaceae</taxon>
        <taxon>Longispora</taxon>
    </lineage>
</organism>
<dbReference type="EMBL" id="JADOUF010000001">
    <property type="protein sequence ID" value="MBG6137485.1"/>
    <property type="molecule type" value="Genomic_DNA"/>
</dbReference>
<proteinExistence type="predicted"/>
<gene>
    <name evidence="2" type="ORF">IW245_003679</name>
</gene>
<evidence type="ECO:0000313" key="2">
    <source>
        <dbReference type="EMBL" id="MBG6137485.1"/>
    </source>
</evidence>
<dbReference type="RefSeq" id="WP_197004347.1">
    <property type="nucleotide sequence ID" value="NZ_BONS01000020.1"/>
</dbReference>
<protein>
    <submittedName>
        <fullName evidence="2">Uncharacterized protein</fullName>
    </submittedName>
</protein>
<feature type="region of interest" description="Disordered" evidence="1">
    <location>
        <begin position="58"/>
        <end position="79"/>
    </location>
</feature>
<reference evidence="2" key="1">
    <citation type="submission" date="2020-11" db="EMBL/GenBank/DDBJ databases">
        <title>Sequencing the genomes of 1000 actinobacteria strains.</title>
        <authorList>
            <person name="Klenk H.-P."/>
        </authorList>
    </citation>
    <scope>NUCLEOTIDE SEQUENCE</scope>
    <source>
        <strain evidence="2">DSM 45356</strain>
    </source>
</reference>
<dbReference type="AlphaFoldDB" id="A0A8J7GH84"/>
<feature type="compositionally biased region" description="Polar residues" evidence="1">
    <location>
        <begin position="89"/>
        <end position="100"/>
    </location>
</feature>